<evidence type="ECO:0000256" key="3">
    <source>
        <dbReference type="ARBA" id="ARBA00022801"/>
    </source>
</evidence>
<dbReference type="Proteomes" id="UP000445000">
    <property type="component" value="Unassembled WGS sequence"/>
</dbReference>
<dbReference type="Pfam" id="PF01546">
    <property type="entry name" value="Peptidase_M20"/>
    <property type="match status" value="1"/>
</dbReference>
<evidence type="ECO:0000256" key="1">
    <source>
        <dbReference type="ARBA" id="ARBA00022670"/>
    </source>
</evidence>
<dbReference type="GO" id="GO:0006508">
    <property type="term" value="P:proteolysis"/>
    <property type="evidence" value="ECO:0007669"/>
    <property type="project" value="UniProtKB-KW"/>
</dbReference>
<keyword evidence="3" id="KW-0378">Hydrolase</keyword>
<dbReference type="InterPro" id="IPR006311">
    <property type="entry name" value="TAT_signal"/>
</dbReference>
<dbReference type="RefSeq" id="WP_161814390.1">
    <property type="nucleotide sequence ID" value="NZ_BLJN01000005.1"/>
</dbReference>
<dbReference type="InterPro" id="IPR002933">
    <property type="entry name" value="Peptidase_M20"/>
</dbReference>
<evidence type="ECO:0000256" key="2">
    <source>
        <dbReference type="ARBA" id="ARBA00022723"/>
    </source>
</evidence>
<dbReference type="Gene3D" id="3.40.630.10">
    <property type="entry name" value="Zn peptidases"/>
    <property type="match status" value="1"/>
</dbReference>
<proteinExistence type="predicted"/>
<evidence type="ECO:0000259" key="4">
    <source>
        <dbReference type="Pfam" id="PF07687"/>
    </source>
</evidence>
<dbReference type="GO" id="GO:0008233">
    <property type="term" value="F:peptidase activity"/>
    <property type="evidence" value="ECO:0007669"/>
    <property type="project" value="UniProtKB-KW"/>
</dbReference>
<dbReference type="SUPFAM" id="SSF53187">
    <property type="entry name" value="Zn-dependent exopeptidases"/>
    <property type="match status" value="1"/>
</dbReference>
<dbReference type="Pfam" id="PF07687">
    <property type="entry name" value="M20_dimer"/>
    <property type="match status" value="1"/>
</dbReference>
<dbReference type="PANTHER" id="PTHR43270:SF4">
    <property type="entry name" value="CARNOSINE DIPEPTIDASE 2, ISOFORM A"/>
    <property type="match status" value="1"/>
</dbReference>
<keyword evidence="2" id="KW-0479">Metal-binding</keyword>
<evidence type="ECO:0000313" key="6">
    <source>
        <dbReference type="Proteomes" id="UP000445000"/>
    </source>
</evidence>
<comment type="caution">
    <text evidence="5">The sequence shown here is derived from an EMBL/GenBank/DDBJ whole genome shotgun (WGS) entry which is preliminary data.</text>
</comment>
<dbReference type="PANTHER" id="PTHR43270">
    <property type="entry name" value="BETA-ALA-HIS DIPEPTIDASE"/>
    <property type="match status" value="1"/>
</dbReference>
<keyword evidence="1" id="KW-0645">Protease</keyword>
<reference evidence="6" key="1">
    <citation type="submission" date="2020-01" db="EMBL/GenBank/DDBJ databases">
        <title>'Steroidobacter agaridevorans' sp. nov., agar-degrading bacteria isolated from rhizosphere soils.</title>
        <authorList>
            <person name="Ikenaga M."/>
            <person name="Kataoka M."/>
            <person name="Murouchi A."/>
            <person name="Katsuragi S."/>
            <person name="Sakai M."/>
        </authorList>
    </citation>
    <scope>NUCLEOTIDE SEQUENCE [LARGE SCALE GENOMIC DNA]</scope>
    <source>
        <strain evidence="6">YU21-B</strain>
    </source>
</reference>
<evidence type="ECO:0000313" key="5">
    <source>
        <dbReference type="EMBL" id="GFE82733.1"/>
    </source>
</evidence>
<dbReference type="PROSITE" id="PS51318">
    <property type="entry name" value="TAT"/>
    <property type="match status" value="1"/>
</dbReference>
<dbReference type="EMBL" id="BLJN01000005">
    <property type="protein sequence ID" value="GFE82733.1"/>
    <property type="molecule type" value="Genomic_DNA"/>
</dbReference>
<dbReference type="GO" id="GO:0046872">
    <property type="term" value="F:metal ion binding"/>
    <property type="evidence" value="ECO:0007669"/>
    <property type="project" value="UniProtKB-KW"/>
</dbReference>
<name>A0A829YIN9_9GAMM</name>
<gene>
    <name evidence="5" type="ORF">GCM10011487_47330</name>
</gene>
<organism evidence="5 6">
    <name type="scientific">Steroidobacter agaridevorans</name>
    <dbReference type="NCBI Taxonomy" id="2695856"/>
    <lineage>
        <taxon>Bacteria</taxon>
        <taxon>Pseudomonadati</taxon>
        <taxon>Pseudomonadota</taxon>
        <taxon>Gammaproteobacteria</taxon>
        <taxon>Steroidobacterales</taxon>
        <taxon>Steroidobacteraceae</taxon>
        <taxon>Steroidobacter</taxon>
    </lineage>
</organism>
<dbReference type="Gene3D" id="3.30.70.360">
    <property type="match status" value="1"/>
</dbReference>
<dbReference type="AlphaFoldDB" id="A0A829YIN9"/>
<feature type="domain" description="Peptidase M20 dimerisation" evidence="4">
    <location>
        <begin position="258"/>
        <end position="401"/>
    </location>
</feature>
<dbReference type="InterPro" id="IPR011650">
    <property type="entry name" value="Peptidase_M20_dimer"/>
</dbReference>
<dbReference type="InterPro" id="IPR051458">
    <property type="entry name" value="Cyt/Met_Dipeptidase"/>
</dbReference>
<sequence length="510" mass="54761">MAEFTRVRDGVDRRDFLALAGASALALGTPAWASSAARYPAIRKAAEAGREAAIKRIQDWIAHPSIAAENLNMKEGAEYMANLAREAGFDSATLMPTDGHPGVFATMDNGAKRTLALYFMYDVKQFDPAEWSSPPLEGRIVDKPGFGRAIVGRGAVNQKGPEATVLAALHAFRAAKVKLPVNLVLVAEGEEEIGSPNFHQVVQSPNVLAALKKAEGIFIPASWQDMNGHVAVNLGSKGVVELELIASGEKWGRGPKGDIHSSMKAMVDSPAWRLVQALNTLVTPDGNTAAIDGWFENVRPLTPREKELIAEIARSGDEATQKKLLGVTRWIDDLPYAQALERLASQPTVNIEGLVSGYTGPGGKTILPGRAVAKLDLRLVPNQTRKEVVEKLRAYLDKKGFNDVELKVTGGYDPTETAEDSRIIRAELATYKRAGVKATLNPRLAGSWPGAVFTAPPVSLPAGHFGLGHGSGAHAPDEYYVVESTNPKVAGIVDAVMGYVDMFYQIAEVK</sequence>
<keyword evidence="6" id="KW-1185">Reference proteome</keyword>
<protein>
    <submittedName>
        <fullName evidence="5">Peptidase M20</fullName>
    </submittedName>
</protein>
<accession>A0A829YIN9</accession>